<reference evidence="1" key="1">
    <citation type="submission" date="2025-08" db="UniProtKB">
        <authorList>
            <consortium name="Ensembl"/>
        </authorList>
    </citation>
    <scope>IDENTIFICATION</scope>
</reference>
<sequence>MGSAVPAPIFLSPAGFAREWQKFGLVKLEGAGEPADRCPGNACRVPERHRCRSRAGGVRAEGFSGAVLAGQTREEGPLRYPWTNHDRRFHVTRTDQ</sequence>
<dbReference type="Ensembl" id="ENSPSMT00000024581.1">
    <property type="protein sequence ID" value="ENSPSMP00000021191.1"/>
    <property type="gene ID" value="ENSPSMG00000014995.1"/>
</dbReference>
<protein>
    <submittedName>
        <fullName evidence="1">Uncharacterized protein</fullName>
    </submittedName>
</protein>
<keyword evidence="2" id="KW-1185">Reference proteome</keyword>
<organism evidence="1 2">
    <name type="scientific">Prolemur simus</name>
    <name type="common">Greater bamboo lemur</name>
    <name type="synonym">Hapalemur simus</name>
    <dbReference type="NCBI Taxonomy" id="1328070"/>
    <lineage>
        <taxon>Eukaryota</taxon>
        <taxon>Metazoa</taxon>
        <taxon>Chordata</taxon>
        <taxon>Craniata</taxon>
        <taxon>Vertebrata</taxon>
        <taxon>Euteleostomi</taxon>
        <taxon>Mammalia</taxon>
        <taxon>Eutheria</taxon>
        <taxon>Euarchontoglires</taxon>
        <taxon>Primates</taxon>
        <taxon>Strepsirrhini</taxon>
        <taxon>Lemuriformes</taxon>
        <taxon>Lemuridae</taxon>
        <taxon>Prolemur</taxon>
    </lineage>
</organism>
<accession>A0A8C8ZQU4</accession>
<dbReference type="GeneTree" id="ENSGT00910000147771"/>
<dbReference type="AlphaFoldDB" id="A0A8C8ZQU4"/>
<reference evidence="1" key="2">
    <citation type="submission" date="2025-09" db="UniProtKB">
        <authorList>
            <consortium name="Ensembl"/>
        </authorList>
    </citation>
    <scope>IDENTIFICATION</scope>
</reference>
<evidence type="ECO:0000313" key="1">
    <source>
        <dbReference type="Ensembl" id="ENSPSMP00000021191.1"/>
    </source>
</evidence>
<evidence type="ECO:0000313" key="2">
    <source>
        <dbReference type="Proteomes" id="UP000694414"/>
    </source>
</evidence>
<dbReference type="Proteomes" id="UP000694414">
    <property type="component" value="Unplaced"/>
</dbReference>
<name>A0A8C8ZQU4_PROSS</name>
<proteinExistence type="predicted"/>